<organism evidence="2 3">
    <name type="scientific">Pleurodeles waltl</name>
    <name type="common">Iberian ribbed newt</name>
    <dbReference type="NCBI Taxonomy" id="8319"/>
    <lineage>
        <taxon>Eukaryota</taxon>
        <taxon>Metazoa</taxon>
        <taxon>Chordata</taxon>
        <taxon>Craniata</taxon>
        <taxon>Vertebrata</taxon>
        <taxon>Euteleostomi</taxon>
        <taxon>Amphibia</taxon>
        <taxon>Batrachia</taxon>
        <taxon>Caudata</taxon>
        <taxon>Salamandroidea</taxon>
        <taxon>Salamandridae</taxon>
        <taxon>Pleurodelinae</taxon>
        <taxon>Pleurodeles</taxon>
    </lineage>
</organism>
<dbReference type="AlphaFoldDB" id="A0AAV7KZZ6"/>
<reference evidence="2" key="1">
    <citation type="journal article" date="2022" name="bioRxiv">
        <title>Sequencing and chromosome-scale assembly of the giantPleurodeles waltlgenome.</title>
        <authorList>
            <person name="Brown T."/>
            <person name="Elewa A."/>
            <person name="Iarovenko S."/>
            <person name="Subramanian E."/>
            <person name="Araus A.J."/>
            <person name="Petzold A."/>
            <person name="Susuki M."/>
            <person name="Suzuki K.-i.T."/>
            <person name="Hayashi T."/>
            <person name="Toyoda A."/>
            <person name="Oliveira C."/>
            <person name="Osipova E."/>
            <person name="Leigh N.D."/>
            <person name="Simon A."/>
            <person name="Yun M.H."/>
        </authorList>
    </citation>
    <scope>NUCLEOTIDE SEQUENCE</scope>
    <source>
        <strain evidence="2">20211129_DDA</strain>
        <tissue evidence="2">Liver</tissue>
    </source>
</reference>
<feature type="region of interest" description="Disordered" evidence="1">
    <location>
        <begin position="1"/>
        <end position="36"/>
    </location>
</feature>
<name>A0AAV7KZZ6_PLEWA</name>
<dbReference type="EMBL" id="JANPWB010000016">
    <property type="protein sequence ID" value="KAJ1083807.1"/>
    <property type="molecule type" value="Genomic_DNA"/>
</dbReference>
<sequence>MSQRRGSVRREEATDKGLITSATDRETRASVPTGSLGLYTGSGRNTFWSTHVYRIPAWGQGDQVGPERREEVQDMVEILDAIPGTHVVLESKMGNIMMEINHLRLILRKVAEMVTHKEGEVVML</sequence>
<dbReference type="Proteomes" id="UP001066276">
    <property type="component" value="Chromosome 12"/>
</dbReference>
<evidence type="ECO:0000256" key="1">
    <source>
        <dbReference type="SAM" id="MobiDB-lite"/>
    </source>
</evidence>
<protein>
    <submittedName>
        <fullName evidence="2">Uncharacterized protein</fullName>
    </submittedName>
</protein>
<evidence type="ECO:0000313" key="3">
    <source>
        <dbReference type="Proteomes" id="UP001066276"/>
    </source>
</evidence>
<proteinExistence type="predicted"/>
<keyword evidence="3" id="KW-1185">Reference proteome</keyword>
<gene>
    <name evidence="2" type="ORF">NDU88_003962</name>
</gene>
<accession>A0AAV7KZZ6</accession>
<comment type="caution">
    <text evidence="2">The sequence shown here is derived from an EMBL/GenBank/DDBJ whole genome shotgun (WGS) entry which is preliminary data.</text>
</comment>
<evidence type="ECO:0000313" key="2">
    <source>
        <dbReference type="EMBL" id="KAJ1083807.1"/>
    </source>
</evidence>